<evidence type="ECO:0000256" key="2">
    <source>
        <dbReference type="ARBA" id="ARBA00006739"/>
    </source>
</evidence>
<proteinExistence type="inferred from homology"/>
<dbReference type="InterPro" id="IPR001173">
    <property type="entry name" value="Glyco_trans_2-like"/>
</dbReference>
<keyword evidence="3 7" id="KW-0328">Glycosyltransferase</keyword>
<evidence type="ECO:0000256" key="1">
    <source>
        <dbReference type="ARBA" id="ARBA00004776"/>
    </source>
</evidence>
<feature type="domain" description="Glycosyltransferase 2-like" evidence="5">
    <location>
        <begin position="4"/>
        <end position="131"/>
    </location>
</feature>
<accession>A0AAU8NAN0</accession>
<keyword evidence="4 7" id="KW-0808">Transferase</keyword>
<dbReference type="PANTHER" id="PTHR43179">
    <property type="entry name" value="RHAMNOSYLTRANSFERASE WBBL"/>
    <property type="match status" value="1"/>
</dbReference>
<evidence type="ECO:0000256" key="4">
    <source>
        <dbReference type="ARBA" id="ARBA00022679"/>
    </source>
</evidence>
<dbReference type="Pfam" id="PF00535">
    <property type="entry name" value="Glycos_transf_2"/>
    <property type="match status" value="1"/>
</dbReference>
<dbReference type="InterPro" id="IPR029044">
    <property type="entry name" value="Nucleotide-diphossugar_trans"/>
</dbReference>
<sequence length="458" mass="52338">MNVTVIIPVYGKPDVLHLTLQALAGQHYSDFSVYLIDQGGSIPFEQFRDAFEDKLCIHYMDTPAHTTVSDKRNRAIRDSTGDVVIFLDADTIVCAGFVGEHVAMQRAGHDMVIGYIYGKKGMHREELHYEGELELEAFMSWFEHESGRIPDEREKYYEPVMDQLMQLPWPWAVFWSGNISVSRTALQRAGGFDHRFSGWGMEDIEVGYRLVQSGYALTLSRSAWAVHVPHEVDEAERMRNQAANARMFMRKYPSIEIELFLLKMHDWKKDAAAAVNKGQRDWSDQDYTFQAVMQTVTSTYGTHFLLVGYDARLFALSQVSTLIDPREPKELKQDLMNVPGKKVYRLAGSCMPFEASSFDGCIITPVWTMYRPELIFHLFMEALRTSHVCYCVSPKTEIMPLLAVIAALKKMGRDIEYSIMDVMNTTMKLVTCIDHGIAQVQEGGMLDDQGCHRHYSYI</sequence>
<gene>
    <name evidence="7" type="ORF">ABXS70_22010</name>
</gene>
<dbReference type="GO" id="GO:0016757">
    <property type="term" value="F:glycosyltransferase activity"/>
    <property type="evidence" value="ECO:0007669"/>
    <property type="project" value="UniProtKB-KW"/>
</dbReference>
<dbReference type="EC" id="2.4.-.-" evidence="7"/>
<dbReference type="SUPFAM" id="SSF53448">
    <property type="entry name" value="Nucleotide-diphospho-sugar transferases"/>
    <property type="match status" value="1"/>
</dbReference>
<feature type="domain" description="Galactosyltransferase C-terminal" evidence="6">
    <location>
        <begin position="167"/>
        <end position="218"/>
    </location>
</feature>
<dbReference type="InterPro" id="IPR027791">
    <property type="entry name" value="Galactosyl_T_C"/>
</dbReference>
<dbReference type="PANTHER" id="PTHR43179:SF12">
    <property type="entry name" value="GALACTOFURANOSYLTRANSFERASE GLFT2"/>
    <property type="match status" value="1"/>
</dbReference>
<comment type="similarity">
    <text evidence="2">Belongs to the glycosyltransferase 2 family.</text>
</comment>
<reference evidence="7" key="1">
    <citation type="submission" date="2024-05" db="EMBL/GenBank/DDBJ databases">
        <title>Draft genome assemblies of 36 bacteria isolated from hibernating arctic ground squirrels.</title>
        <authorList>
            <person name="McKee H."/>
            <person name="Mullen L."/>
            <person name="Drown D.M."/>
            <person name="Duddleston K.N."/>
        </authorList>
    </citation>
    <scope>NUCLEOTIDE SEQUENCE</scope>
    <source>
        <strain evidence="7">AN1007</strain>
    </source>
</reference>
<name>A0AAU8NAN0_9BACL</name>
<evidence type="ECO:0000259" key="6">
    <source>
        <dbReference type="Pfam" id="PF02709"/>
    </source>
</evidence>
<dbReference type="Gene3D" id="3.90.550.10">
    <property type="entry name" value="Spore Coat Polysaccharide Biosynthesis Protein SpsA, Chain A"/>
    <property type="match status" value="1"/>
</dbReference>
<evidence type="ECO:0000313" key="7">
    <source>
        <dbReference type="EMBL" id="XCP93844.1"/>
    </source>
</evidence>
<evidence type="ECO:0000256" key="3">
    <source>
        <dbReference type="ARBA" id="ARBA00022676"/>
    </source>
</evidence>
<organism evidence="7">
    <name type="scientific">Paenibacillus sp. AN1007</name>
    <dbReference type="NCBI Taxonomy" id="3151385"/>
    <lineage>
        <taxon>Bacteria</taxon>
        <taxon>Bacillati</taxon>
        <taxon>Bacillota</taxon>
        <taxon>Bacilli</taxon>
        <taxon>Bacillales</taxon>
        <taxon>Paenibacillaceae</taxon>
        <taxon>Paenibacillus</taxon>
    </lineage>
</organism>
<dbReference type="EMBL" id="CP159992">
    <property type="protein sequence ID" value="XCP93844.1"/>
    <property type="molecule type" value="Genomic_DNA"/>
</dbReference>
<dbReference type="Pfam" id="PF02709">
    <property type="entry name" value="Glyco_transf_7C"/>
    <property type="match status" value="1"/>
</dbReference>
<evidence type="ECO:0000259" key="5">
    <source>
        <dbReference type="Pfam" id="PF00535"/>
    </source>
</evidence>
<protein>
    <submittedName>
        <fullName evidence="7">Glycosyltransferase</fullName>
        <ecNumber evidence="7">2.4.-.-</ecNumber>
    </submittedName>
</protein>
<comment type="pathway">
    <text evidence="1">Cell wall biogenesis; cell wall polysaccharide biosynthesis.</text>
</comment>
<dbReference type="AlphaFoldDB" id="A0AAU8NAN0"/>
<dbReference type="RefSeq" id="WP_342554265.1">
    <property type="nucleotide sequence ID" value="NZ_CP159992.1"/>
</dbReference>